<dbReference type="VEuPathDB" id="TriTrypDB:TcIL3000_10_1710"/>
<reference evidence="2" key="1">
    <citation type="journal article" date="2012" name="Proc. Natl. Acad. Sci. U.S.A.">
        <title>Antigenic diversity is generated by distinct evolutionary mechanisms in African trypanosome species.</title>
        <authorList>
            <person name="Jackson A.P."/>
            <person name="Berry A."/>
            <person name="Aslett M."/>
            <person name="Allison H.C."/>
            <person name="Burton P."/>
            <person name="Vavrova-Anderson J."/>
            <person name="Brown R."/>
            <person name="Browne H."/>
            <person name="Corton N."/>
            <person name="Hauser H."/>
            <person name="Gamble J."/>
            <person name="Gilderthorp R."/>
            <person name="Marcello L."/>
            <person name="McQuillan J."/>
            <person name="Otto T.D."/>
            <person name="Quail M.A."/>
            <person name="Sanders M.J."/>
            <person name="van Tonder A."/>
            <person name="Ginger M.L."/>
            <person name="Field M.C."/>
            <person name="Barry J.D."/>
            <person name="Hertz-Fowler C."/>
            <person name="Berriman M."/>
        </authorList>
    </citation>
    <scope>NUCLEOTIDE SEQUENCE</scope>
    <source>
        <strain evidence="2">IL3000</strain>
    </source>
</reference>
<evidence type="ECO:0000256" key="1">
    <source>
        <dbReference type="SAM" id="MobiDB-lite"/>
    </source>
</evidence>
<dbReference type="Gene3D" id="3.80.10.10">
    <property type="entry name" value="Ribonuclease Inhibitor"/>
    <property type="match status" value="1"/>
</dbReference>
<proteinExistence type="predicted"/>
<dbReference type="InterPro" id="IPR032675">
    <property type="entry name" value="LRR_dom_sf"/>
</dbReference>
<evidence type="ECO:0000313" key="2">
    <source>
        <dbReference type="EMBL" id="CCC93412.1"/>
    </source>
</evidence>
<dbReference type="AlphaFoldDB" id="G0UVJ6"/>
<gene>
    <name evidence="2" type="ORF">TCIL3000_10_1710</name>
</gene>
<organism evidence="2">
    <name type="scientific">Trypanosoma congolense (strain IL3000)</name>
    <dbReference type="NCBI Taxonomy" id="1068625"/>
    <lineage>
        <taxon>Eukaryota</taxon>
        <taxon>Discoba</taxon>
        <taxon>Euglenozoa</taxon>
        <taxon>Kinetoplastea</taxon>
        <taxon>Metakinetoplastina</taxon>
        <taxon>Trypanosomatida</taxon>
        <taxon>Trypanosomatidae</taxon>
        <taxon>Trypanosoma</taxon>
        <taxon>Nannomonas</taxon>
    </lineage>
</organism>
<accession>G0UVJ6</accession>
<dbReference type="SUPFAM" id="SSF52047">
    <property type="entry name" value="RNI-like"/>
    <property type="match status" value="1"/>
</dbReference>
<name>G0UVJ6_TRYCI</name>
<sequence length="700" mass="77353">MADNEILYTGCLVVVLKEVRVCGVHHEEETGCQSELQFHVCATAAVPVCGTAAMEERLGECVASKTYPLKSGMIMEQLAVPVMLLGTSHAQVAACEEKLGGADDSGGDETVQPLDDGSKNPDNIGKNCTVGLELLLDFNLFRGEVVSTTVRRRIAVESLCAISSQNCGVATVRVSADVLQAVSMWSQSEVSQHNPDMSNSNEGKEGEWYGLEFLVIVRSVDMSEPIRLMLKAEEEATTSLGLPQRETRTRYLHPPVSPMPYSALPLELLYRFYCLFYRHIFNKPMKVFNHVIKLLRAPYVKAWSDSVVRKDSIVGGRWNELRVADLRPLLLGEDGLVPVLATLFYCPSLRTLLLDQNGLSDISCYRIGSIFYKHYYLETLSICRNNVHEGGADQLVRLLRRNKRITCLKASDNYFTQSMSSRIQRMEERNKESILGDPFNVFSAAYAYAVTPGSFPSSIVKEALAVWVMLSSTPLNTVVPDCLPNSTFGIDVSPAEDNEDGTKRDDCDRVEGRAAEGMVRKRVTSIPDCALAPLLNEVMRTVALRVSPTLHDPWTRLIFSDIETQWKRSIAAEEGLGTPYEPVISQPRAQEEKGSVFGETVNGIASCDVEELYAVSFLHIVVVTMRAFGRLIGWEDAESILRDIGRRQAALGVVQENYSSAVRHFVQSLTVVCGKDESDVEHSAAFLQCLALGVRTAVAS</sequence>
<dbReference type="EMBL" id="HE575323">
    <property type="protein sequence ID" value="CCC93412.1"/>
    <property type="molecule type" value="Genomic_DNA"/>
</dbReference>
<feature type="region of interest" description="Disordered" evidence="1">
    <location>
        <begin position="101"/>
        <end position="122"/>
    </location>
</feature>
<protein>
    <submittedName>
        <fullName evidence="2">Uncharacterized protein</fullName>
    </submittedName>
</protein>